<comment type="caution">
    <text evidence="1">The sequence shown here is derived from an EMBL/GenBank/DDBJ whole genome shotgun (WGS) entry which is preliminary data.</text>
</comment>
<dbReference type="Proteomes" id="UP001159363">
    <property type="component" value="Chromosome X"/>
</dbReference>
<gene>
    <name evidence="1" type="ORF">PR048_011105</name>
</gene>
<evidence type="ECO:0000313" key="1">
    <source>
        <dbReference type="EMBL" id="KAJ8884909.1"/>
    </source>
</evidence>
<accession>A0ABQ9HKP9</accession>
<name>A0ABQ9HKP9_9NEOP</name>
<protein>
    <submittedName>
        <fullName evidence="1">Uncharacterized protein</fullName>
    </submittedName>
</protein>
<dbReference type="EMBL" id="JARBHB010000004">
    <property type="protein sequence ID" value="KAJ8884909.1"/>
    <property type="molecule type" value="Genomic_DNA"/>
</dbReference>
<organism evidence="1 2">
    <name type="scientific">Dryococelus australis</name>
    <dbReference type="NCBI Taxonomy" id="614101"/>
    <lineage>
        <taxon>Eukaryota</taxon>
        <taxon>Metazoa</taxon>
        <taxon>Ecdysozoa</taxon>
        <taxon>Arthropoda</taxon>
        <taxon>Hexapoda</taxon>
        <taxon>Insecta</taxon>
        <taxon>Pterygota</taxon>
        <taxon>Neoptera</taxon>
        <taxon>Polyneoptera</taxon>
        <taxon>Phasmatodea</taxon>
        <taxon>Verophasmatodea</taxon>
        <taxon>Anareolatae</taxon>
        <taxon>Phasmatidae</taxon>
        <taxon>Eurycanthinae</taxon>
        <taxon>Dryococelus</taxon>
    </lineage>
</organism>
<evidence type="ECO:0000313" key="2">
    <source>
        <dbReference type="Proteomes" id="UP001159363"/>
    </source>
</evidence>
<proteinExistence type="predicted"/>
<reference evidence="1 2" key="1">
    <citation type="submission" date="2023-02" db="EMBL/GenBank/DDBJ databases">
        <title>LHISI_Scaffold_Assembly.</title>
        <authorList>
            <person name="Stuart O.P."/>
            <person name="Cleave R."/>
            <person name="Magrath M.J.L."/>
            <person name="Mikheyev A.S."/>
        </authorList>
    </citation>
    <scope>NUCLEOTIDE SEQUENCE [LARGE SCALE GENOMIC DNA]</scope>
    <source>
        <strain evidence="1">Daus_M_001</strain>
        <tissue evidence="1">Leg muscle</tissue>
    </source>
</reference>
<sequence length="75" mass="8604">MARNTAQLGICIKPHYASQNRYEAYVRALFPTGLMNYFGSFTYAVMHQEPTISKISVGRVYDDMSILKKYKSIMS</sequence>
<keyword evidence="2" id="KW-1185">Reference proteome</keyword>